<keyword evidence="2" id="KW-0472">Membrane</keyword>
<dbReference type="Gene3D" id="2.60.40.1120">
    <property type="entry name" value="Carboxypeptidase-like, regulatory domain"/>
    <property type="match status" value="1"/>
</dbReference>
<evidence type="ECO:0000256" key="3">
    <source>
        <dbReference type="SAM" id="SignalP"/>
    </source>
</evidence>
<feature type="chain" id="PRO_5039320344" evidence="3">
    <location>
        <begin position="22"/>
        <end position="329"/>
    </location>
</feature>
<dbReference type="GO" id="GO:0004180">
    <property type="term" value="F:carboxypeptidase activity"/>
    <property type="evidence" value="ECO:0007669"/>
    <property type="project" value="UniProtKB-KW"/>
</dbReference>
<keyword evidence="2" id="KW-1133">Transmembrane helix</keyword>
<dbReference type="RefSeq" id="WP_239080632.1">
    <property type="nucleotide sequence ID" value="NZ_BOMD01000102.1"/>
</dbReference>
<dbReference type="GO" id="GO:0030246">
    <property type="term" value="F:carbohydrate binding"/>
    <property type="evidence" value="ECO:0007669"/>
    <property type="project" value="InterPro"/>
</dbReference>
<evidence type="ECO:0000313" key="4">
    <source>
        <dbReference type="EMBL" id="TDO36539.1"/>
    </source>
</evidence>
<keyword evidence="4" id="KW-0645">Protease</keyword>
<reference evidence="4 5" key="1">
    <citation type="submission" date="2019-03" db="EMBL/GenBank/DDBJ databases">
        <title>Sequencing the genomes of 1000 actinobacteria strains.</title>
        <authorList>
            <person name="Klenk H.-P."/>
        </authorList>
    </citation>
    <scope>NUCLEOTIDE SEQUENCE [LARGE SCALE GENOMIC DNA]</scope>
    <source>
        <strain evidence="4 5">DSM 43805</strain>
    </source>
</reference>
<evidence type="ECO:0000256" key="2">
    <source>
        <dbReference type="SAM" id="Phobius"/>
    </source>
</evidence>
<dbReference type="Pfam" id="PF13620">
    <property type="entry name" value="CarboxypepD_reg"/>
    <property type="match status" value="1"/>
</dbReference>
<dbReference type="Proteomes" id="UP000294901">
    <property type="component" value="Unassembled WGS sequence"/>
</dbReference>
<dbReference type="EMBL" id="SNWR01000001">
    <property type="protein sequence ID" value="TDO36539.1"/>
    <property type="molecule type" value="Genomic_DNA"/>
</dbReference>
<keyword evidence="3" id="KW-0732">Signal</keyword>
<sequence>MTRLRAAAVLTLIGASLVAPATPAAAAPAPVRILSVSAENVKPGDKVRVRFRVTNTGQRAETAIVVVGGGLECASGCRAEPSLGGGASKDFSATVVAPKAHPGEITGLNISIGVRLGGQNHFDFKMVYVHGPGASAPGTEKPKSEVDRVSGRVRDADGKAVGGVSLTVRDSAGHEYRTTTDRKGRFSITSTAAKPIADGRITVVASMDGYREARKTVRAAAGDKASVQLVLAAVAAPATATASPLAVAEETAEPETSAAAAPPALQTVSDEGNGPLLFMILGGLLVAAGVAALLRVVVRRRSTPSSPSDAPTAVLHLGHAADRYGNRGR</sequence>
<dbReference type="SUPFAM" id="SSF49452">
    <property type="entry name" value="Starch-binding domain-like"/>
    <property type="match status" value="1"/>
</dbReference>
<feature type="region of interest" description="Disordered" evidence="1">
    <location>
        <begin position="301"/>
        <end position="329"/>
    </location>
</feature>
<feature type="transmembrane region" description="Helical" evidence="2">
    <location>
        <begin position="276"/>
        <end position="298"/>
    </location>
</feature>
<feature type="compositionally biased region" description="Low complexity" evidence="1">
    <location>
        <begin position="303"/>
        <end position="313"/>
    </location>
</feature>
<keyword evidence="2" id="KW-0812">Transmembrane</keyword>
<keyword evidence="4" id="KW-0378">Hydrolase</keyword>
<feature type="signal peptide" evidence="3">
    <location>
        <begin position="1"/>
        <end position="21"/>
    </location>
</feature>
<proteinExistence type="predicted"/>
<dbReference type="InterPro" id="IPR013784">
    <property type="entry name" value="Carb-bd-like_fold"/>
</dbReference>
<dbReference type="AlphaFoldDB" id="A0A4R6JKE2"/>
<gene>
    <name evidence="4" type="ORF">C8E87_0114</name>
</gene>
<keyword evidence="4" id="KW-0121">Carboxypeptidase</keyword>
<protein>
    <submittedName>
        <fullName evidence="4">Carboxypeptidase family protein</fullName>
    </submittedName>
</protein>
<organism evidence="4 5">
    <name type="scientific">Paractinoplanes brasiliensis</name>
    <dbReference type="NCBI Taxonomy" id="52695"/>
    <lineage>
        <taxon>Bacteria</taxon>
        <taxon>Bacillati</taxon>
        <taxon>Actinomycetota</taxon>
        <taxon>Actinomycetes</taxon>
        <taxon>Micromonosporales</taxon>
        <taxon>Micromonosporaceae</taxon>
        <taxon>Paractinoplanes</taxon>
    </lineage>
</organism>
<accession>A0A4R6JKE2</accession>
<name>A0A4R6JKE2_9ACTN</name>
<evidence type="ECO:0000256" key="1">
    <source>
        <dbReference type="SAM" id="MobiDB-lite"/>
    </source>
</evidence>
<comment type="caution">
    <text evidence="4">The sequence shown here is derived from an EMBL/GenBank/DDBJ whole genome shotgun (WGS) entry which is preliminary data.</text>
</comment>
<keyword evidence="5" id="KW-1185">Reference proteome</keyword>
<feature type="compositionally biased region" description="Basic and acidic residues" evidence="1">
    <location>
        <begin position="319"/>
        <end position="329"/>
    </location>
</feature>
<evidence type="ECO:0000313" key="5">
    <source>
        <dbReference type="Proteomes" id="UP000294901"/>
    </source>
</evidence>